<keyword evidence="1" id="KW-0238">DNA-binding</keyword>
<name>A0A1N6RXF1_9ACTN</name>
<dbReference type="GO" id="GO:0003700">
    <property type="term" value="F:DNA-binding transcription factor activity"/>
    <property type="evidence" value="ECO:0007669"/>
    <property type="project" value="InterPro"/>
</dbReference>
<dbReference type="OrthoDB" id="5242095at2"/>
<evidence type="ECO:0000256" key="1">
    <source>
        <dbReference type="ARBA" id="ARBA00023125"/>
    </source>
</evidence>
<reference evidence="4" key="1">
    <citation type="submission" date="2017-01" db="EMBL/GenBank/DDBJ databases">
        <authorList>
            <person name="Varghese N."/>
            <person name="Submissions S."/>
        </authorList>
    </citation>
    <scope>NUCLEOTIDE SEQUENCE [LARGE SCALE GENOMIC DNA]</scope>
    <source>
        <strain evidence="4">ATCC 12950</strain>
    </source>
</reference>
<dbReference type="PRINTS" id="PR00040">
    <property type="entry name" value="HTHMERR"/>
</dbReference>
<dbReference type="GO" id="GO:0003677">
    <property type="term" value="F:DNA binding"/>
    <property type="evidence" value="ECO:0007669"/>
    <property type="project" value="UniProtKB-KW"/>
</dbReference>
<accession>A0A1N6RXF1</accession>
<organism evidence="3 4">
    <name type="scientific">Microbispora rosea</name>
    <dbReference type="NCBI Taxonomy" id="58117"/>
    <lineage>
        <taxon>Bacteria</taxon>
        <taxon>Bacillati</taxon>
        <taxon>Actinomycetota</taxon>
        <taxon>Actinomycetes</taxon>
        <taxon>Streptosporangiales</taxon>
        <taxon>Streptosporangiaceae</taxon>
        <taxon>Microbispora</taxon>
    </lineage>
</organism>
<dbReference type="PANTHER" id="PTHR30204:SF98">
    <property type="entry name" value="HTH-TYPE TRANSCRIPTIONAL REGULATOR ADHR"/>
    <property type="match status" value="1"/>
</dbReference>
<dbReference type="InterPro" id="IPR000551">
    <property type="entry name" value="MerR-type_HTH_dom"/>
</dbReference>
<dbReference type="SUPFAM" id="SSF46955">
    <property type="entry name" value="Putative DNA-binding domain"/>
    <property type="match status" value="1"/>
</dbReference>
<keyword evidence="4" id="KW-1185">Reference proteome</keyword>
<dbReference type="STRING" id="58117.SAMN05421833_101537"/>
<dbReference type="AlphaFoldDB" id="A0A1N6RXF1"/>
<dbReference type="InterPro" id="IPR047057">
    <property type="entry name" value="MerR_fam"/>
</dbReference>
<dbReference type="PROSITE" id="PS50937">
    <property type="entry name" value="HTH_MERR_2"/>
    <property type="match status" value="1"/>
</dbReference>
<dbReference type="InterPro" id="IPR009061">
    <property type="entry name" value="DNA-bd_dom_put_sf"/>
</dbReference>
<sequence length="226" mass="24364">MRIAELSRRTGVPIPTIKYYVREGLVPQGERTGPNQARYGEEHVRRLRLARALVEVGGLPVASAREALALIFSSGISEFDVLGKAQYALTPPRERAGDDAGGDAGGDAAAQVDELIARRGWQVKPGNPARRTLADALATLRRLGEDDYLDLLETYAETAEHLADMEVRAISRRGDLHAMAEAIVIWTTLGDPVLASLRRLAQEAQATRLLGGTAAKTAEEAAEETA</sequence>
<feature type="domain" description="HTH merR-type" evidence="2">
    <location>
        <begin position="1"/>
        <end position="70"/>
    </location>
</feature>
<dbReference type="EMBL" id="FTNI01000001">
    <property type="protein sequence ID" value="SIQ33555.1"/>
    <property type="molecule type" value="Genomic_DNA"/>
</dbReference>
<dbReference type="RefSeq" id="WP_076432357.1">
    <property type="nucleotide sequence ID" value="NZ_FTNI01000001.1"/>
</dbReference>
<evidence type="ECO:0000313" key="3">
    <source>
        <dbReference type="EMBL" id="SIQ33555.1"/>
    </source>
</evidence>
<dbReference type="Pfam" id="PF13411">
    <property type="entry name" value="MerR_1"/>
    <property type="match status" value="1"/>
</dbReference>
<dbReference type="PANTHER" id="PTHR30204">
    <property type="entry name" value="REDOX-CYCLING DRUG-SENSING TRANSCRIPTIONAL ACTIVATOR SOXR"/>
    <property type="match status" value="1"/>
</dbReference>
<protein>
    <submittedName>
        <fullName evidence="3">MerR HTH family regulatory protein</fullName>
    </submittedName>
</protein>
<dbReference type="Gene3D" id="1.10.1660.10">
    <property type="match status" value="1"/>
</dbReference>
<gene>
    <name evidence="3" type="ORF">SAMN05421833_101537</name>
</gene>
<evidence type="ECO:0000313" key="4">
    <source>
        <dbReference type="Proteomes" id="UP000186096"/>
    </source>
</evidence>
<proteinExistence type="predicted"/>
<evidence type="ECO:0000259" key="2">
    <source>
        <dbReference type="PROSITE" id="PS50937"/>
    </source>
</evidence>
<dbReference type="SMART" id="SM00422">
    <property type="entry name" value="HTH_MERR"/>
    <property type="match status" value="1"/>
</dbReference>
<dbReference type="Proteomes" id="UP000186096">
    <property type="component" value="Unassembled WGS sequence"/>
</dbReference>